<feature type="region of interest" description="Disordered" evidence="1">
    <location>
        <begin position="85"/>
        <end position="110"/>
    </location>
</feature>
<name>V5FXL7_ANOGL</name>
<feature type="non-terminal residue" evidence="2">
    <location>
        <position position="110"/>
    </location>
</feature>
<protein>
    <submittedName>
        <fullName evidence="2">Uncharacterized protein</fullName>
    </submittedName>
</protein>
<dbReference type="AlphaFoldDB" id="V5FXL7"/>
<proteinExistence type="predicted"/>
<accession>V5FXL7</accession>
<feature type="compositionally biased region" description="Low complexity" evidence="1">
    <location>
        <begin position="85"/>
        <end position="99"/>
    </location>
</feature>
<sequence length="110" mass="11710">ETFAMVIKACDAAINKPASDESTISLLRNICAQFNNNAAVSQFMGLLYLNTFHSDQANARVLDAPNPNINLSAVETTLRDLVTKASTSSSSLAFATTHSGSSSRGKKTEK</sequence>
<dbReference type="EMBL" id="GALX01006056">
    <property type="protein sequence ID" value="JAB62410.1"/>
    <property type="molecule type" value="Transcribed_RNA"/>
</dbReference>
<evidence type="ECO:0000256" key="1">
    <source>
        <dbReference type="SAM" id="MobiDB-lite"/>
    </source>
</evidence>
<feature type="non-terminal residue" evidence="2">
    <location>
        <position position="1"/>
    </location>
</feature>
<evidence type="ECO:0000313" key="2">
    <source>
        <dbReference type="EMBL" id="JAB62410.1"/>
    </source>
</evidence>
<reference evidence="2" key="1">
    <citation type="submission" date="2013-07" db="EMBL/GenBank/DDBJ databases">
        <title>Midgut Transcriptome Profiling of Anoplphora glabripennis, a Lignocellulose Degrading, Wood-Boring Cerambycid.</title>
        <authorList>
            <person name="Scully E.D."/>
            <person name="Hoover K."/>
            <person name="Carlson J.E."/>
            <person name="Tien M."/>
            <person name="Geib S.M."/>
        </authorList>
    </citation>
    <scope>NUCLEOTIDE SEQUENCE</scope>
</reference>
<organism evidence="2">
    <name type="scientific">Anoplophora glabripennis</name>
    <name type="common">Asian longhorn beetle</name>
    <name type="synonym">Anoplophora nobilis</name>
    <dbReference type="NCBI Taxonomy" id="217634"/>
    <lineage>
        <taxon>Eukaryota</taxon>
        <taxon>Metazoa</taxon>
        <taxon>Ecdysozoa</taxon>
        <taxon>Arthropoda</taxon>
        <taxon>Hexapoda</taxon>
        <taxon>Insecta</taxon>
        <taxon>Pterygota</taxon>
        <taxon>Neoptera</taxon>
        <taxon>Endopterygota</taxon>
        <taxon>Coleoptera</taxon>
        <taxon>Polyphaga</taxon>
        <taxon>Cucujiformia</taxon>
        <taxon>Chrysomeloidea</taxon>
        <taxon>Cerambycidae</taxon>
        <taxon>Lamiinae</taxon>
        <taxon>Lamiini</taxon>
        <taxon>Anoplophora</taxon>
    </lineage>
</organism>